<reference evidence="2" key="1">
    <citation type="submission" date="2021-11" db="EMBL/GenBank/DDBJ databases">
        <authorList>
            <consortium name="Genoscope - CEA"/>
            <person name="William W."/>
        </authorList>
    </citation>
    <scope>NUCLEOTIDE SEQUENCE</scope>
</reference>
<protein>
    <recommendedName>
        <fullName evidence="4">Cation-transporting P-type ATPase N-terminal domain-containing protein</fullName>
    </recommendedName>
</protein>
<name>A0A8J2WUH7_9STRA</name>
<proteinExistence type="predicted"/>
<gene>
    <name evidence="2" type="ORF">PECAL_1P25250</name>
</gene>
<dbReference type="Proteomes" id="UP000789595">
    <property type="component" value="Unassembled WGS sequence"/>
</dbReference>
<sequence>MRALMWALSPVIASVSALQQQLPVQPQPSTPSTTSEAPPVEIYVCTGRDCLEDGSRETLRRFKALKDEHGLDVKLRARPCMGPCGRGPNIDARRAGVAVKSPGTGVTLWTDVADDRGCATILAAAGEQLVPEDYEAAPPRTFAESASKFYRGYWKQINNVLFACTIVAVDWLYQERPDIADEYSLRIAAGLVLWQLCIRAAQGRMYVRASEQPTAKRRGEN</sequence>
<dbReference type="CDD" id="cd02980">
    <property type="entry name" value="TRX_Fd_family"/>
    <property type="match status" value="1"/>
</dbReference>
<feature type="signal peptide" evidence="1">
    <location>
        <begin position="1"/>
        <end position="17"/>
    </location>
</feature>
<organism evidence="2 3">
    <name type="scientific">Pelagomonas calceolata</name>
    <dbReference type="NCBI Taxonomy" id="35677"/>
    <lineage>
        <taxon>Eukaryota</taxon>
        <taxon>Sar</taxon>
        <taxon>Stramenopiles</taxon>
        <taxon>Ochrophyta</taxon>
        <taxon>Pelagophyceae</taxon>
        <taxon>Pelagomonadales</taxon>
        <taxon>Pelagomonadaceae</taxon>
        <taxon>Pelagomonas</taxon>
    </lineage>
</organism>
<evidence type="ECO:0008006" key="4">
    <source>
        <dbReference type="Google" id="ProtNLM"/>
    </source>
</evidence>
<accession>A0A8J2WUH7</accession>
<keyword evidence="1" id="KW-0732">Signal</keyword>
<keyword evidence="3" id="KW-1185">Reference proteome</keyword>
<dbReference type="AlphaFoldDB" id="A0A8J2WUH7"/>
<dbReference type="SUPFAM" id="SSF52833">
    <property type="entry name" value="Thioredoxin-like"/>
    <property type="match status" value="1"/>
</dbReference>
<evidence type="ECO:0000313" key="3">
    <source>
        <dbReference type="Proteomes" id="UP000789595"/>
    </source>
</evidence>
<evidence type="ECO:0000256" key="1">
    <source>
        <dbReference type="SAM" id="SignalP"/>
    </source>
</evidence>
<feature type="chain" id="PRO_5035173902" description="Cation-transporting P-type ATPase N-terminal domain-containing protein" evidence="1">
    <location>
        <begin position="18"/>
        <end position="221"/>
    </location>
</feature>
<dbReference type="EMBL" id="CAKKNE010000001">
    <property type="protein sequence ID" value="CAH0366055.1"/>
    <property type="molecule type" value="Genomic_DNA"/>
</dbReference>
<dbReference type="InterPro" id="IPR036249">
    <property type="entry name" value="Thioredoxin-like_sf"/>
</dbReference>
<dbReference type="Gene3D" id="3.40.30.10">
    <property type="entry name" value="Glutaredoxin"/>
    <property type="match status" value="1"/>
</dbReference>
<comment type="caution">
    <text evidence="2">The sequence shown here is derived from an EMBL/GenBank/DDBJ whole genome shotgun (WGS) entry which is preliminary data.</text>
</comment>
<evidence type="ECO:0000313" key="2">
    <source>
        <dbReference type="EMBL" id="CAH0366055.1"/>
    </source>
</evidence>